<feature type="transmembrane region" description="Helical" evidence="6">
    <location>
        <begin position="112"/>
        <end position="133"/>
    </location>
</feature>
<evidence type="ECO:0000259" key="7">
    <source>
        <dbReference type="Pfam" id="PF00916"/>
    </source>
</evidence>
<dbReference type="AlphaFoldDB" id="A0A517Y991"/>
<dbReference type="InterPro" id="IPR001902">
    <property type="entry name" value="SLC26A/SulP_fam"/>
</dbReference>
<dbReference type="Proteomes" id="UP000315017">
    <property type="component" value="Chromosome"/>
</dbReference>
<dbReference type="InterPro" id="IPR011547">
    <property type="entry name" value="SLC26A/SulP_dom"/>
</dbReference>
<dbReference type="EMBL" id="CP036274">
    <property type="protein sequence ID" value="QDU26804.1"/>
    <property type="molecule type" value="Genomic_DNA"/>
</dbReference>
<evidence type="ECO:0000256" key="6">
    <source>
        <dbReference type="SAM" id="Phobius"/>
    </source>
</evidence>
<reference evidence="8 9" key="1">
    <citation type="submission" date="2019-02" db="EMBL/GenBank/DDBJ databases">
        <title>Deep-cultivation of Planctomycetes and their phenomic and genomic characterization uncovers novel biology.</title>
        <authorList>
            <person name="Wiegand S."/>
            <person name="Jogler M."/>
            <person name="Boedeker C."/>
            <person name="Pinto D."/>
            <person name="Vollmers J."/>
            <person name="Rivas-Marin E."/>
            <person name="Kohn T."/>
            <person name="Peeters S.H."/>
            <person name="Heuer A."/>
            <person name="Rast P."/>
            <person name="Oberbeckmann S."/>
            <person name="Bunk B."/>
            <person name="Jeske O."/>
            <person name="Meyerdierks A."/>
            <person name="Storesund J.E."/>
            <person name="Kallscheuer N."/>
            <person name="Luecker S."/>
            <person name="Lage O.M."/>
            <person name="Pohl T."/>
            <person name="Merkel B.J."/>
            <person name="Hornburger P."/>
            <person name="Mueller R.-W."/>
            <person name="Bruemmer F."/>
            <person name="Labrenz M."/>
            <person name="Spormann A.M."/>
            <person name="Op den Camp H."/>
            <person name="Overmann J."/>
            <person name="Amann R."/>
            <person name="Jetten M.S.M."/>
            <person name="Mascher T."/>
            <person name="Medema M.H."/>
            <person name="Devos D.P."/>
            <person name="Kaster A.-K."/>
            <person name="Ovreas L."/>
            <person name="Rohde M."/>
            <person name="Galperin M.Y."/>
            <person name="Jogler C."/>
        </authorList>
    </citation>
    <scope>NUCLEOTIDE SEQUENCE [LARGE SCALE GENOMIC DNA]</scope>
    <source>
        <strain evidence="8 9">ETA_A8</strain>
    </source>
</reference>
<feature type="compositionally biased region" description="Basic and acidic residues" evidence="5">
    <location>
        <begin position="442"/>
        <end position="476"/>
    </location>
</feature>
<evidence type="ECO:0000256" key="5">
    <source>
        <dbReference type="SAM" id="MobiDB-lite"/>
    </source>
</evidence>
<feature type="transmembrane region" description="Helical" evidence="6">
    <location>
        <begin position="79"/>
        <end position="100"/>
    </location>
</feature>
<dbReference type="KEGG" id="aagg:ETAA8_18870"/>
<evidence type="ECO:0000256" key="1">
    <source>
        <dbReference type="ARBA" id="ARBA00004141"/>
    </source>
</evidence>
<evidence type="ECO:0000313" key="8">
    <source>
        <dbReference type="EMBL" id="QDU26804.1"/>
    </source>
</evidence>
<dbReference type="Pfam" id="PF00916">
    <property type="entry name" value="Sulfate_transp"/>
    <property type="match status" value="1"/>
</dbReference>
<dbReference type="GO" id="GO:0055085">
    <property type="term" value="P:transmembrane transport"/>
    <property type="evidence" value="ECO:0007669"/>
    <property type="project" value="InterPro"/>
</dbReference>
<protein>
    <submittedName>
        <fullName evidence="8">C4-dicarboxylic acid transporter DauA</fullName>
    </submittedName>
</protein>
<evidence type="ECO:0000313" key="9">
    <source>
        <dbReference type="Proteomes" id="UP000315017"/>
    </source>
</evidence>
<evidence type="ECO:0000256" key="4">
    <source>
        <dbReference type="ARBA" id="ARBA00023136"/>
    </source>
</evidence>
<proteinExistence type="predicted"/>
<feature type="transmembrane region" description="Helical" evidence="6">
    <location>
        <begin position="359"/>
        <end position="383"/>
    </location>
</feature>
<dbReference type="PANTHER" id="PTHR11814">
    <property type="entry name" value="SULFATE TRANSPORTER"/>
    <property type="match status" value="1"/>
</dbReference>
<organism evidence="8 9">
    <name type="scientific">Anatilimnocola aggregata</name>
    <dbReference type="NCBI Taxonomy" id="2528021"/>
    <lineage>
        <taxon>Bacteria</taxon>
        <taxon>Pseudomonadati</taxon>
        <taxon>Planctomycetota</taxon>
        <taxon>Planctomycetia</taxon>
        <taxon>Pirellulales</taxon>
        <taxon>Pirellulaceae</taxon>
        <taxon>Anatilimnocola</taxon>
    </lineage>
</organism>
<name>A0A517Y991_9BACT</name>
<gene>
    <name evidence="8" type="primary">dauA_1</name>
    <name evidence="8" type="ORF">ETAA8_18870</name>
</gene>
<keyword evidence="2 6" id="KW-0812">Transmembrane</keyword>
<evidence type="ECO:0000256" key="2">
    <source>
        <dbReference type="ARBA" id="ARBA00022692"/>
    </source>
</evidence>
<keyword evidence="3 6" id="KW-1133">Transmembrane helix</keyword>
<feature type="region of interest" description="Disordered" evidence="5">
    <location>
        <begin position="442"/>
        <end position="485"/>
    </location>
</feature>
<evidence type="ECO:0000256" key="3">
    <source>
        <dbReference type="ARBA" id="ARBA00022989"/>
    </source>
</evidence>
<dbReference type="RefSeq" id="WP_145087631.1">
    <property type="nucleotide sequence ID" value="NZ_CP036274.1"/>
</dbReference>
<keyword evidence="4 6" id="KW-0472">Membrane</keyword>
<feature type="transmembrane region" description="Helical" evidence="6">
    <location>
        <begin position="271"/>
        <end position="293"/>
    </location>
</feature>
<feature type="transmembrane region" description="Helical" evidence="6">
    <location>
        <begin position="403"/>
        <end position="436"/>
    </location>
</feature>
<feature type="transmembrane region" description="Helical" evidence="6">
    <location>
        <begin position="190"/>
        <end position="209"/>
    </location>
</feature>
<dbReference type="OrthoDB" id="9771198at2"/>
<comment type="subcellular location">
    <subcellularLocation>
        <location evidence="1">Membrane</location>
        <topology evidence="1">Multi-pass membrane protein</topology>
    </subcellularLocation>
</comment>
<feature type="transmembrane region" description="Helical" evidence="6">
    <location>
        <begin position="32"/>
        <end position="55"/>
    </location>
</feature>
<dbReference type="GO" id="GO:0016020">
    <property type="term" value="C:membrane"/>
    <property type="evidence" value="ECO:0007669"/>
    <property type="project" value="UniProtKB-SubCell"/>
</dbReference>
<feature type="transmembrane region" description="Helical" evidence="6">
    <location>
        <begin position="221"/>
        <end position="242"/>
    </location>
</feature>
<sequence>MWDRLKLFFTLFDSRFEDLTPATWKSTLYRDFSAGLIVALTAIPMAMGFAIAMGLRPEQGIIAGALACMIGRTFGGSKYQVYGPTAAFIPLIAAVMSKYGGAPGTPEFVEGHGFLVLASIVAGVVLMLMGLFGMGKLAQWVPNSIVVGFTIGIAITIGLSNVGEALGLQLSIKGGLLKKLGEIVSQTDKINWVAFGLAIFTFFTTKRLLQVSIYIPAPLIAIGVASIAAATLLSGYGILLVGDRYGAIPNNFFVFTPPQLPEATPSVIFDLVYFAVAIVFVSGVESLLCSSMADRLAENKKTPFNPDKELWGQGLVQIITPLINGFPCTGALARTATSIKAGAVTPLAGYFKGFLKLGIAYFLAQYLELVPMACIAGILLWVASNMIKTSEIVEVWRHSRFHTLLMIFTAVAVPLTDFMTGVIAALVLYAVLAPFIDRPDRLKDHKPRPKSDSEREDEELHPFETIEERDARRLAQERASQVAKR</sequence>
<accession>A0A517Y991</accession>
<feature type="domain" description="SLC26A/SulP transporter" evidence="7">
    <location>
        <begin position="29"/>
        <end position="409"/>
    </location>
</feature>
<keyword evidence="9" id="KW-1185">Reference proteome</keyword>
<feature type="transmembrane region" description="Helical" evidence="6">
    <location>
        <begin position="145"/>
        <end position="170"/>
    </location>
</feature>